<dbReference type="Proteomes" id="UP000243686">
    <property type="component" value="Unassembled WGS sequence"/>
</dbReference>
<organism evidence="2 3">
    <name type="scientific">Opisthorchis viverrini</name>
    <name type="common">Southeast Asian liver fluke</name>
    <dbReference type="NCBI Taxonomy" id="6198"/>
    <lineage>
        <taxon>Eukaryota</taxon>
        <taxon>Metazoa</taxon>
        <taxon>Spiralia</taxon>
        <taxon>Lophotrochozoa</taxon>
        <taxon>Platyhelminthes</taxon>
        <taxon>Trematoda</taxon>
        <taxon>Digenea</taxon>
        <taxon>Opisthorchiida</taxon>
        <taxon>Opisthorchiata</taxon>
        <taxon>Opisthorchiidae</taxon>
        <taxon>Opisthorchis</taxon>
    </lineage>
</organism>
<evidence type="ECO:0000313" key="2">
    <source>
        <dbReference type="EMBL" id="OON15532.1"/>
    </source>
</evidence>
<feature type="coiled-coil region" evidence="1">
    <location>
        <begin position="262"/>
        <end position="321"/>
    </location>
</feature>
<dbReference type="EMBL" id="KV903879">
    <property type="protein sequence ID" value="OON15532.1"/>
    <property type="molecule type" value="Genomic_DNA"/>
</dbReference>
<name>A0A1S8WM51_OPIVI</name>
<protein>
    <submittedName>
        <fullName evidence="2">Uncharacterized protein</fullName>
    </submittedName>
</protein>
<keyword evidence="3" id="KW-1185">Reference proteome</keyword>
<feature type="non-terminal residue" evidence="2">
    <location>
        <position position="585"/>
    </location>
</feature>
<dbReference type="AlphaFoldDB" id="A0A1S8WM51"/>
<gene>
    <name evidence="2" type="ORF">X801_08663</name>
</gene>
<reference evidence="2 3" key="1">
    <citation type="submission" date="2015-03" db="EMBL/GenBank/DDBJ databases">
        <title>Draft genome of the nematode, Opisthorchis viverrini.</title>
        <authorList>
            <person name="Mitreva M."/>
        </authorList>
    </citation>
    <scope>NUCLEOTIDE SEQUENCE [LARGE SCALE GENOMIC DNA]</scope>
    <source>
        <strain evidence="2">Khon Kaen</strain>
    </source>
</reference>
<evidence type="ECO:0000313" key="3">
    <source>
        <dbReference type="Proteomes" id="UP000243686"/>
    </source>
</evidence>
<accession>A0A1S8WM51</accession>
<evidence type="ECO:0000256" key="1">
    <source>
        <dbReference type="SAM" id="Coils"/>
    </source>
</evidence>
<keyword evidence="1" id="KW-0175">Coiled coil</keyword>
<sequence length="585" mass="63786">MLVGFERENQCARCSSTLNSGILFGKLIPSVSDVLAYSGSFGGCGFVGQSRPSCHLKRPFAGALSYSSVISDSVCDCLGEVDRLRVVLQRTNLNLVCAVDYLDVHKALVPRIVDFIVWCRNNVLDSLRSSSAFFELERPLARIADLHPDCFRALEIQDLFVFPDPAVALCAPEAVSSLSSGLVECSNLTSCDVDGFVPSGNDELFGYTVRGVPVVSTGDSSALGHLVVPLVGPLCMDSVNFLPQERESLDLCKLLSVTHKRVNELEACLRSSEEDKDQLQLTIADLEKQMREKDLELADALDELRAHRAELETSLNMFLEKSDEFDSLRAENLSLQDMANDAVQRQRAAIVDAESTHDCLMKTELEIVSLKDRLISLDKEVRSLKGVISYRDQELTDASTLRGELEMTISCLQSEGREKDATIAGLHFELTTASEKFDRSVDVDIVGERAAPVVDRVSAGVFDVVDSDVMGAVVSKGIFVESSDLESRLADALCRIDVLEKEKCQLESQLSSVCPSSMVDVVNSYVCGVPSVVRSVVTEPIVACSDVVCGGVEKVPESELSDLQSRLSSAEVEVSLLRDCLSERG</sequence>
<proteinExistence type="predicted"/>